<keyword evidence="1" id="KW-0472">Membrane</keyword>
<proteinExistence type="predicted"/>
<feature type="transmembrane region" description="Helical" evidence="1">
    <location>
        <begin position="59"/>
        <end position="76"/>
    </location>
</feature>
<keyword evidence="1" id="KW-0812">Transmembrane</keyword>
<evidence type="ECO:0008006" key="4">
    <source>
        <dbReference type="Google" id="ProtNLM"/>
    </source>
</evidence>
<dbReference type="EMBL" id="CAJJDO010000022">
    <property type="protein sequence ID" value="CAD8152309.1"/>
    <property type="molecule type" value="Genomic_DNA"/>
</dbReference>
<evidence type="ECO:0000313" key="2">
    <source>
        <dbReference type="EMBL" id="CAD8152309.1"/>
    </source>
</evidence>
<sequence>MTLLQQKEIYVRKLSGMLRLLSGQNQILHKYLNAIDFLRKIKLNTIKLQENLQFNTKNLFRVSMTFIFSSIFWNLFTQPFFNILQFQRLRSLDQMQYQKQQLIHGEQEIRKTYFWIKQRIQRIKILIQDMLQYEEWDGKHITNLFNDILEPIKNRFLKKLCVCKLYSNSLEK</sequence>
<dbReference type="AlphaFoldDB" id="A0A8S1TMQ6"/>
<dbReference type="Proteomes" id="UP000689195">
    <property type="component" value="Unassembled WGS sequence"/>
</dbReference>
<accession>A0A8S1TMQ6</accession>
<evidence type="ECO:0000256" key="1">
    <source>
        <dbReference type="SAM" id="Phobius"/>
    </source>
</evidence>
<reference evidence="2" key="1">
    <citation type="submission" date="2021-01" db="EMBL/GenBank/DDBJ databases">
        <authorList>
            <consortium name="Genoscope - CEA"/>
            <person name="William W."/>
        </authorList>
    </citation>
    <scope>NUCLEOTIDE SEQUENCE</scope>
</reference>
<evidence type="ECO:0000313" key="3">
    <source>
        <dbReference type="Proteomes" id="UP000689195"/>
    </source>
</evidence>
<protein>
    <recommendedName>
        <fullName evidence="4">Transmembrane protein</fullName>
    </recommendedName>
</protein>
<organism evidence="2 3">
    <name type="scientific">Paramecium pentaurelia</name>
    <dbReference type="NCBI Taxonomy" id="43138"/>
    <lineage>
        <taxon>Eukaryota</taxon>
        <taxon>Sar</taxon>
        <taxon>Alveolata</taxon>
        <taxon>Ciliophora</taxon>
        <taxon>Intramacronucleata</taxon>
        <taxon>Oligohymenophorea</taxon>
        <taxon>Peniculida</taxon>
        <taxon>Parameciidae</taxon>
        <taxon>Paramecium</taxon>
    </lineage>
</organism>
<keyword evidence="3" id="KW-1185">Reference proteome</keyword>
<name>A0A8S1TMQ6_9CILI</name>
<keyword evidence="1" id="KW-1133">Transmembrane helix</keyword>
<gene>
    <name evidence="2" type="ORF">PPENT_87.1.T0220384</name>
</gene>
<comment type="caution">
    <text evidence="2">The sequence shown here is derived from an EMBL/GenBank/DDBJ whole genome shotgun (WGS) entry which is preliminary data.</text>
</comment>